<reference evidence="2" key="1">
    <citation type="submission" date="2022-12" db="EMBL/GenBank/DDBJ databases">
        <authorList>
            <person name="Alioto T."/>
            <person name="Alioto T."/>
            <person name="Gomez Garrido J."/>
        </authorList>
    </citation>
    <scope>NUCLEOTIDE SEQUENCE</scope>
</reference>
<organism evidence="2 3">
    <name type="scientific">Podarcis lilfordi</name>
    <name type="common">Lilford's wall lizard</name>
    <dbReference type="NCBI Taxonomy" id="74358"/>
    <lineage>
        <taxon>Eukaryota</taxon>
        <taxon>Metazoa</taxon>
        <taxon>Chordata</taxon>
        <taxon>Craniata</taxon>
        <taxon>Vertebrata</taxon>
        <taxon>Euteleostomi</taxon>
        <taxon>Lepidosauria</taxon>
        <taxon>Squamata</taxon>
        <taxon>Bifurcata</taxon>
        <taxon>Unidentata</taxon>
        <taxon>Episquamata</taxon>
        <taxon>Laterata</taxon>
        <taxon>Lacertibaenia</taxon>
        <taxon>Lacertidae</taxon>
        <taxon>Podarcis</taxon>
    </lineage>
</organism>
<protein>
    <submittedName>
        <fullName evidence="2">Uncharacterized protein</fullName>
    </submittedName>
</protein>
<name>A0AA35JRH4_9SAUR</name>
<dbReference type="Proteomes" id="UP001178461">
    <property type="component" value="Chromosome 1"/>
</dbReference>
<dbReference type="EMBL" id="OX395126">
    <property type="protein sequence ID" value="CAI5764386.1"/>
    <property type="molecule type" value="Genomic_DNA"/>
</dbReference>
<evidence type="ECO:0000313" key="2">
    <source>
        <dbReference type="EMBL" id="CAI5764386.1"/>
    </source>
</evidence>
<feature type="compositionally biased region" description="Polar residues" evidence="1">
    <location>
        <begin position="38"/>
        <end position="50"/>
    </location>
</feature>
<sequence>MRTKEPAVPLAPQDQICAVQKRLSWSRSGLEGEARRALSSSRATNPQSEARTAPASDDDEPSPGQLEQERRSACMRINRGGITSPRGGLPSAFHLLAQPLNAPDLPRRLRRRFCEELSDWPKGPCNGWRARAGRPDWRPRTCNASSSDAGVNVPEKGFCVNGGGREWRATPLRVVCAAAARIC</sequence>
<feature type="region of interest" description="Disordered" evidence="1">
    <location>
        <begin position="27"/>
        <end position="69"/>
    </location>
</feature>
<keyword evidence="3" id="KW-1185">Reference proteome</keyword>
<gene>
    <name evidence="2" type="ORF">PODLI_1B008205</name>
</gene>
<dbReference type="AlphaFoldDB" id="A0AA35JRH4"/>
<accession>A0AA35JRH4</accession>
<evidence type="ECO:0000313" key="3">
    <source>
        <dbReference type="Proteomes" id="UP001178461"/>
    </source>
</evidence>
<proteinExistence type="predicted"/>
<evidence type="ECO:0000256" key="1">
    <source>
        <dbReference type="SAM" id="MobiDB-lite"/>
    </source>
</evidence>